<dbReference type="InterPro" id="IPR041698">
    <property type="entry name" value="Methyltransf_25"/>
</dbReference>
<keyword evidence="3" id="KW-1185">Reference proteome</keyword>
<dbReference type="EMBL" id="JACHIU010000001">
    <property type="protein sequence ID" value="MBB6475641.1"/>
    <property type="molecule type" value="Genomic_DNA"/>
</dbReference>
<sequence>MTAAAAETRYPPEWLALREPADAAARATDLLPPLLAALPAGPLVVRDLGCGTGAMGRWLSPRLPAPQHWVLHDRDPHLLGLAAASLRGSGVAVTPEQGDVTALRADDLAGTSLVTASALLDLLTAAEMDALAAACAGAGCAALLTLSVAGRVELDPYDPLDDDVMAAFNEHQRRTVDGRRLLGPDAVAAAIRAFTVRGANVRTQPSPWRLGPEQRGLTAEWLRGWVAAAVEQDRDLAPHTEDYLRRRLGTATRVVVHHDDLLALPEVRA</sequence>
<dbReference type="InterPro" id="IPR029063">
    <property type="entry name" value="SAM-dependent_MTases_sf"/>
</dbReference>
<name>A0A7X0MA57_9ACTN</name>
<comment type="caution">
    <text evidence="2">The sequence shown here is derived from an EMBL/GenBank/DDBJ whole genome shotgun (WGS) entry which is preliminary data.</text>
</comment>
<dbReference type="Proteomes" id="UP000555564">
    <property type="component" value="Unassembled WGS sequence"/>
</dbReference>
<dbReference type="GO" id="GO:0008168">
    <property type="term" value="F:methyltransferase activity"/>
    <property type="evidence" value="ECO:0007669"/>
    <property type="project" value="UniProtKB-KW"/>
</dbReference>
<reference evidence="2 3" key="1">
    <citation type="submission" date="2020-08" db="EMBL/GenBank/DDBJ databases">
        <title>Sequencing the genomes of 1000 actinobacteria strains.</title>
        <authorList>
            <person name="Klenk H.-P."/>
        </authorList>
    </citation>
    <scope>NUCLEOTIDE SEQUENCE [LARGE SCALE GENOMIC DNA]</scope>
    <source>
        <strain evidence="2 3">DSM 44936</strain>
    </source>
</reference>
<dbReference type="RefSeq" id="WP_184985114.1">
    <property type="nucleotide sequence ID" value="NZ_BAAALO010000019.1"/>
</dbReference>
<accession>A0A7X0MA57</accession>
<gene>
    <name evidence="2" type="ORF">BJ992_005072</name>
</gene>
<dbReference type="Gene3D" id="3.40.50.150">
    <property type="entry name" value="Vaccinia Virus protein VP39"/>
    <property type="match status" value="1"/>
</dbReference>
<dbReference type="Pfam" id="PF13649">
    <property type="entry name" value="Methyltransf_25"/>
    <property type="match status" value="1"/>
</dbReference>
<evidence type="ECO:0000313" key="2">
    <source>
        <dbReference type="EMBL" id="MBB6475641.1"/>
    </source>
</evidence>
<feature type="domain" description="Methyltransferase" evidence="1">
    <location>
        <begin position="46"/>
        <end position="135"/>
    </location>
</feature>
<keyword evidence="2" id="KW-0808">Transferase</keyword>
<protein>
    <submittedName>
        <fullName evidence="2">SAM-dependent methyltransferase</fullName>
    </submittedName>
</protein>
<evidence type="ECO:0000259" key="1">
    <source>
        <dbReference type="Pfam" id="PF13649"/>
    </source>
</evidence>
<organism evidence="2 3">
    <name type="scientific">Sphaerisporangium rubeum</name>
    <dbReference type="NCBI Taxonomy" id="321317"/>
    <lineage>
        <taxon>Bacteria</taxon>
        <taxon>Bacillati</taxon>
        <taxon>Actinomycetota</taxon>
        <taxon>Actinomycetes</taxon>
        <taxon>Streptosporangiales</taxon>
        <taxon>Streptosporangiaceae</taxon>
        <taxon>Sphaerisporangium</taxon>
    </lineage>
</organism>
<dbReference type="AlphaFoldDB" id="A0A7X0MA57"/>
<proteinExistence type="predicted"/>
<dbReference type="SUPFAM" id="SSF53335">
    <property type="entry name" value="S-adenosyl-L-methionine-dependent methyltransferases"/>
    <property type="match status" value="1"/>
</dbReference>
<evidence type="ECO:0000313" key="3">
    <source>
        <dbReference type="Proteomes" id="UP000555564"/>
    </source>
</evidence>
<keyword evidence="2" id="KW-0489">Methyltransferase</keyword>
<dbReference type="GO" id="GO:0032259">
    <property type="term" value="P:methylation"/>
    <property type="evidence" value="ECO:0007669"/>
    <property type="project" value="UniProtKB-KW"/>
</dbReference>